<reference evidence="1 2" key="1">
    <citation type="journal article" date="2018" name="PLoS Genet.">
        <title>Population sequencing reveals clonal diversity and ancestral inbreeding in the grapevine cultivar Chardonnay.</title>
        <authorList>
            <person name="Roach M.J."/>
            <person name="Johnson D.L."/>
            <person name="Bohlmann J."/>
            <person name="van Vuuren H.J."/>
            <person name="Jones S.J."/>
            <person name="Pretorius I.S."/>
            <person name="Schmidt S.A."/>
            <person name="Borneman A.R."/>
        </authorList>
    </citation>
    <scope>NUCLEOTIDE SEQUENCE [LARGE SCALE GENOMIC DNA]</scope>
    <source>
        <strain evidence="2">cv. Chardonnay</strain>
        <tissue evidence="1">Leaf</tissue>
    </source>
</reference>
<dbReference type="Proteomes" id="UP000288805">
    <property type="component" value="Unassembled WGS sequence"/>
</dbReference>
<comment type="caution">
    <text evidence="1">The sequence shown here is derived from an EMBL/GenBank/DDBJ whole genome shotgun (WGS) entry which is preliminary data.</text>
</comment>
<dbReference type="EMBL" id="QGNW01000026">
    <property type="protein sequence ID" value="RVX12829.1"/>
    <property type="molecule type" value="Genomic_DNA"/>
</dbReference>
<evidence type="ECO:0000313" key="2">
    <source>
        <dbReference type="Proteomes" id="UP000288805"/>
    </source>
</evidence>
<sequence length="90" mass="10138">MFEIGVQEKKGKTQVIIVESKGGVSSWVRLGPMSVEVFLDNLNQCIKEEENGKWERGWKENGRTYSLVRDENRAGVLSSIRGGRPGEEEV</sequence>
<gene>
    <name evidence="1" type="ORF">CK203_009793</name>
</gene>
<name>A0A438JV75_VITVI</name>
<organism evidence="1 2">
    <name type="scientific">Vitis vinifera</name>
    <name type="common">Grape</name>
    <dbReference type="NCBI Taxonomy" id="29760"/>
    <lineage>
        <taxon>Eukaryota</taxon>
        <taxon>Viridiplantae</taxon>
        <taxon>Streptophyta</taxon>
        <taxon>Embryophyta</taxon>
        <taxon>Tracheophyta</taxon>
        <taxon>Spermatophyta</taxon>
        <taxon>Magnoliopsida</taxon>
        <taxon>eudicotyledons</taxon>
        <taxon>Gunneridae</taxon>
        <taxon>Pentapetalae</taxon>
        <taxon>rosids</taxon>
        <taxon>Vitales</taxon>
        <taxon>Vitaceae</taxon>
        <taxon>Viteae</taxon>
        <taxon>Vitis</taxon>
    </lineage>
</organism>
<evidence type="ECO:0000313" key="1">
    <source>
        <dbReference type="EMBL" id="RVX12829.1"/>
    </source>
</evidence>
<dbReference type="AlphaFoldDB" id="A0A438JV75"/>
<accession>A0A438JV75</accession>
<proteinExistence type="predicted"/>
<protein>
    <submittedName>
        <fullName evidence="1">Uncharacterized protein</fullName>
    </submittedName>
</protein>